<evidence type="ECO:0000313" key="6">
    <source>
        <dbReference type="Proteomes" id="UP000032568"/>
    </source>
</evidence>
<accession>A0AAE9YL53</accession>
<dbReference type="PRINTS" id="PR00502">
    <property type="entry name" value="NUDIXFAMILY"/>
</dbReference>
<dbReference type="RefSeq" id="WP_044834588.1">
    <property type="nucleotide sequence ID" value="NZ_CP059735.1"/>
</dbReference>
<keyword evidence="2 3" id="KW-0378">Hydrolase</keyword>
<reference evidence="5 6" key="2">
    <citation type="journal article" date="2022" name="Mar. Drugs">
        <title>Bioassay-Guided Fractionation Leads to the Detection of Cholic Acid Generated by the Rare Thalassomonas sp.</title>
        <authorList>
            <person name="Pheiffer F."/>
            <person name="Schneider Y.K."/>
            <person name="Hansen E.H."/>
            <person name="Andersen J.H."/>
            <person name="Isaksson J."/>
            <person name="Busche T."/>
            <person name="R C."/>
            <person name="Kalinowski J."/>
            <person name="Zyl L.V."/>
            <person name="Trindade M."/>
        </authorList>
    </citation>
    <scope>NUCLEOTIDE SEQUENCE [LARGE SCALE GENOMIC DNA]</scope>
    <source>
        <strain evidence="5 6">A5K-106</strain>
    </source>
</reference>
<dbReference type="EMBL" id="CP059735">
    <property type="protein sequence ID" value="WDD96648.1"/>
    <property type="molecule type" value="Genomic_DNA"/>
</dbReference>
<protein>
    <submittedName>
        <fullName evidence="5">NUDIX domain-containing protein</fullName>
    </submittedName>
</protein>
<comment type="cofactor">
    <cofactor evidence="1">
        <name>Mg(2+)</name>
        <dbReference type="ChEBI" id="CHEBI:18420"/>
    </cofactor>
</comment>
<evidence type="ECO:0000259" key="4">
    <source>
        <dbReference type="PROSITE" id="PS51462"/>
    </source>
</evidence>
<gene>
    <name evidence="5" type="ORF">SG35_014790</name>
</gene>
<dbReference type="FunFam" id="3.90.79.10:FF:000060">
    <property type="entry name" value="Nudix hydrolase 1"/>
    <property type="match status" value="1"/>
</dbReference>
<dbReference type="PROSITE" id="PS00893">
    <property type="entry name" value="NUDIX_BOX"/>
    <property type="match status" value="1"/>
</dbReference>
<feature type="domain" description="Nudix hydrolase" evidence="4">
    <location>
        <begin position="4"/>
        <end position="135"/>
    </location>
</feature>
<organism evidence="5 6">
    <name type="scientific">Thalassomonas actiniarum</name>
    <dbReference type="NCBI Taxonomy" id="485447"/>
    <lineage>
        <taxon>Bacteria</taxon>
        <taxon>Pseudomonadati</taxon>
        <taxon>Pseudomonadota</taxon>
        <taxon>Gammaproteobacteria</taxon>
        <taxon>Alteromonadales</taxon>
        <taxon>Colwelliaceae</taxon>
        <taxon>Thalassomonas</taxon>
    </lineage>
</organism>
<reference evidence="5 6" key="1">
    <citation type="journal article" date="2015" name="Genome Announc.">
        <title>Draft Genome Sequences of Marine Isolates of Thalassomonas viridans and Thalassomonas actiniarum.</title>
        <authorList>
            <person name="Olonade I."/>
            <person name="van Zyl L.J."/>
            <person name="Trindade M."/>
        </authorList>
    </citation>
    <scope>NUCLEOTIDE SEQUENCE [LARGE SCALE GENOMIC DNA]</scope>
    <source>
        <strain evidence="5 6">A5K-106</strain>
    </source>
</reference>
<evidence type="ECO:0000256" key="2">
    <source>
        <dbReference type="ARBA" id="ARBA00022801"/>
    </source>
</evidence>
<dbReference type="InterPro" id="IPR020476">
    <property type="entry name" value="Nudix_hydrolase"/>
</dbReference>
<dbReference type="SUPFAM" id="SSF55811">
    <property type="entry name" value="Nudix"/>
    <property type="match status" value="1"/>
</dbReference>
<proteinExistence type="inferred from homology"/>
<dbReference type="PANTHER" id="PTHR16099:SF5">
    <property type="entry name" value="NUCLEOTIDE TRIPHOSPHATE DIPHOSPHATASE NUDT15"/>
    <property type="match status" value="1"/>
</dbReference>
<dbReference type="GO" id="GO:0006203">
    <property type="term" value="P:dGTP catabolic process"/>
    <property type="evidence" value="ECO:0007669"/>
    <property type="project" value="TreeGrafter"/>
</dbReference>
<dbReference type="GO" id="GO:0035539">
    <property type="term" value="F:8-oxo-7,8-dihydrodeoxyguanosine triphosphate pyrophosphatase activity"/>
    <property type="evidence" value="ECO:0007669"/>
    <property type="project" value="TreeGrafter"/>
</dbReference>
<dbReference type="PROSITE" id="PS51462">
    <property type="entry name" value="NUDIX"/>
    <property type="match status" value="1"/>
</dbReference>
<dbReference type="InterPro" id="IPR000086">
    <property type="entry name" value="NUDIX_hydrolase_dom"/>
</dbReference>
<dbReference type="AlphaFoldDB" id="A0AAE9YL53"/>
<evidence type="ECO:0000256" key="1">
    <source>
        <dbReference type="ARBA" id="ARBA00001946"/>
    </source>
</evidence>
<sequence>MNKAVRVGVGVIILRNDKILLGERIGSHGANTWATPGGHLEIGEGVETCARREVLEETGLVLGEIKKLGFTNDIFEQEDKHYVTLFVVAKSDSGEAEIKEPNKCKQWQWRGVNELPEPLFLPLVNLLKESPDFMALADKVVEKAIA</sequence>
<dbReference type="InterPro" id="IPR020084">
    <property type="entry name" value="NUDIX_hydrolase_CS"/>
</dbReference>
<evidence type="ECO:0000256" key="3">
    <source>
        <dbReference type="RuleBase" id="RU003476"/>
    </source>
</evidence>
<dbReference type="Pfam" id="PF00293">
    <property type="entry name" value="NUDIX"/>
    <property type="match status" value="1"/>
</dbReference>
<dbReference type="Gene3D" id="3.90.79.10">
    <property type="entry name" value="Nucleoside Triphosphate Pyrophosphohydrolase"/>
    <property type="match status" value="1"/>
</dbReference>
<dbReference type="Proteomes" id="UP000032568">
    <property type="component" value="Chromosome"/>
</dbReference>
<dbReference type="CDD" id="cd04678">
    <property type="entry name" value="NUDIX_MTH2_Nudt15"/>
    <property type="match status" value="1"/>
</dbReference>
<evidence type="ECO:0000313" key="5">
    <source>
        <dbReference type="EMBL" id="WDD96648.1"/>
    </source>
</evidence>
<dbReference type="InterPro" id="IPR015797">
    <property type="entry name" value="NUDIX_hydrolase-like_dom_sf"/>
</dbReference>
<dbReference type="PANTHER" id="PTHR16099">
    <property type="entry name" value="8-OXO-DGTP DIPHOSPHATES NUDT15"/>
    <property type="match status" value="1"/>
</dbReference>
<name>A0AAE9YL53_9GAMM</name>
<dbReference type="KEGG" id="tact:SG35_014790"/>
<keyword evidence="6" id="KW-1185">Reference proteome</keyword>
<dbReference type="GO" id="GO:0005829">
    <property type="term" value="C:cytosol"/>
    <property type="evidence" value="ECO:0007669"/>
    <property type="project" value="TreeGrafter"/>
</dbReference>
<comment type="similarity">
    <text evidence="3">Belongs to the Nudix hydrolase family.</text>
</comment>